<accession>A0A1L3SVW7</accession>
<dbReference type="KEGG" id="meso:BSQ44_20755"/>
<evidence type="ECO:0000313" key="2">
    <source>
        <dbReference type="Proteomes" id="UP000182840"/>
    </source>
</evidence>
<keyword evidence="2" id="KW-1185">Reference proteome</keyword>
<dbReference type="EMBL" id="CP018171">
    <property type="protein sequence ID" value="APH73528.1"/>
    <property type="molecule type" value="Genomic_DNA"/>
</dbReference>
<dbReference type="OrthoDB" id="796912at2"/>
<gene>
    <name evidence="1" type="ORF">BSQ44_20755</name>
</gene>
<organism evidence="1 2">
    <name type="scientific">Aquibium oceanicum</name>
    <dbReference type="NCBI Taxonomy" id="1670800"/>
    <lineage>
        <taxon>Bacteria</taxon>
        <taxon>Pseudomonadati</taxon>
        <taxon>Pseudomonadota</taxon>
        <taxon>Alphaproteobacteria</taxon>
        <taxon>Hyphomicrobiales</taxon>
        <taxon>Phyllobacteriaceae</taxon>
        <taxon>Aquibium</taxon>
    </lineage>
</organism>
<dbReference type="STRING" id="1670800.BSQ44_20755"/>
<proteinExistence type="predicted"/>
<dbReference type="AlphaFoldDB" id="A0A1L3SVW7"/>
<sequence>MLSLEDHRWGYLQHAYGCAENVPRLLRELRATTGPKKNYQDEPWYSLWSCLCHQGDVLTASYAAVPHIVEIAAETRTPIDFSFFELPAAIEVARRAGRGPDIPAECADDYHRALAGLGEIVSLHRNDAWDQATLLSAMSALAIAKGHVDVAEAMLNLDSDLIGRINTLEFK</sequence>
<evidence type="ECO:0000313" key="1">
    <source>
        <dbReference type="EMBL" id="APH73528.1"/>
    </source>
</evidence>
<protein>
    <submittedName>
        <fullName evidence="1">Uncharacterized protein</fullName>
    </submittedName>
</protein>
<name>A0A1L3SVW7_9HYPH</name>
<dbReference type="Proteomes" id="UP000182840">
    <property type="component" value="Chromosome"/>
</dbReference>
<reference evidence="2" key="1">
    <citation type="submission" date="2016-11" db="EMBL/GenBank/DDBJ databases">
        <title>Mesorhizobium oceanicum sp. nov., isolated from deep seawater in South China Sea.</title>
        <authorList>
            <person name="Fu G.-Y."/>
        </authorList>
    </citation>
    <scope>NUCLEOTIDE SEQUENCE [LARGE SCALE GENOMIC DNA]</scope>
    <source>
        <strain evidence="2">B7</strain>
    </source>
</reference>